<comment type="catalytic activity">
    <reaction evidence="9 10">
        <text>tRNA(Gly) + glycine + ATP = glycyl-tRNA(Gly) + AMP + diphosphate</text>
        <dbReference type="Rhea" id="RHEA:16013"/>
        <dbReference type="Rhea" id="RHEA-COMP:9664"/>
        <dbReference type="Rhea" id="RHEA-COMP:9683"/>
        <dbReference type="ChEBI" id="CHEBI:30616"/>
        <dbReference type="ChEBI" id="CHEBI:33019"/>
        <dbReference type="ChEBI" id="CHEBI:57305"/>
        <dbReference type="ChEBI" id="CHEBI:78442"/>
        <dbReference type="ChEBI" id="CHEBI:78522"/>
        <dbReference type="ChEBI" id="CHEBI:456215"/>
        <dbReference type="EC" id="6.1.1.14"/>
    </reaction>
</comment>
<dbReference type="PRINTS" id="PR01045">
    <property type="entry name" value="TRNASYNTHGB"/>
</dbReference>
<dbReference type="Pfam" id="PF02092">
    <property type="entry name" value="tRNA_synt_2f"/>
    <property type="match status" value="1"/>
</dbReference>
<proteinExistence type="inferred from homology"/>
<keyword evidence="4 10" id="KW-0436">Ligase</keyword>
<evidence type="ECO:0000256" key="9">
    <source>
        <dbReference type="ARBA" id="ARBA00047937"/>
    </source>
</evidence>
<evidence type="ECO:0000256" key="5">
    <source>
        <dbReference type="ARBA" id="ARBA00022741"/>
    </source>
</evidence>
<evidence type="ECO:0000256" key="6">
    <source>
        <dbReference type="ARBA" id="ARBA00022840"/>
    </source>
</evidence>
<keyword evidence="8 10" id="KW-0030">Aminoacyl-tRNA synthetase</keyword>
<dbReference type="GO" id="GO:0004814">
    <property type="term" value="F:arginine-tRNA ligase activity"/>
    <property type="evidence" value="ECO:0007669"/>
    <property type="project" value="InterPro"/>
</dbReference>
<evidence type="ECO:0000256" key="7">
    <source>
        <dbReference type="ARBA" id="ARBA00022917"/>
    </source>
</evidence>
<sequence length="689" mass="76822">MPKDLLLEIGTEEIPARFMPDILAQFEKIAKDRLEKLRIAYSEVRTFGTPRRIALVIRELAEQQKDWQTENKGPSLKIAFDAQGQPTKAAQGFARGQGVDVNSLVTREGYVYAVINEKGRSVAELIPEMLLSLIQSLNFPKTMRWGDHDIRFVRPIRWLLALCGTECIPLTITDVVSSNYTFGHRFLSSGAITVDSVDDYFKKLADHFVMVDQEERRRVIREQVEKLAVSHGGTAEIDEELLEEVVFLVEYPTALCGTFDKAYLALPAEAIVTPMREHQRYFPVRAKDKSLLPVFITVRNGNADHLEIVQHGNERVLRARLDDAKFFFEEDQKVTLANRVGRLKTIVFQDGLGTLYDKTLRVQRLAGQIAGKLGQDSNTCAIVERSALLAKADLVTGMVYEFTELQGIMGRQYALLNGEKPPVAQAIYEHYLPRFSGDELPQSDAGRIVSIADKMDNIVATFSRGLIPTGSQDPYALRRQSLGIVHILIDGTYHLSLQELLEDTLNLLQITDGAKREKLTAEVQDFFRLRIKNVLADAGIRYDLIDSVLTSGTDDIYNTWLKANAVAANAGGGELQLAAQAFTRIANLTKNIADTINLAISPSLFANPAEQALYQTYGAVREKVLSAAGTKRYDEALTSLFGLIAPIDAFFSEVMVMVDDLPVRNNRLALLKAVLELSHTVADFSKITL</sequence>
<protein>
    <recommendedName>
        <fullName evidence="10">Glycine--tRNA ligase beta subunit</fullName>
        <ecNumber evidence="10">6.1.1.14</ecNumber>
    </recommendedName>
    <alternativeName>
        <fullName evidence="10">Glycyl-tRNA synthetase beta subunit</fullName>
        <shortName evidence="10">GlyRS</shortName>
    </alternativeName>
</protein>
<keyword evidence="13" id="KW-1185">Reference proteome</keyword>
<dbReference type="AlphaFoldDB" id="A0A1M6ANP1"/>
<comment type="subunit">
    <text evidence="10">Tetramer of two alpha and two beta subunits.</text>
</comment>
<evidence type="ECO:0000259" key="11">
    <source>
        <dbReference type="Pfam" id="PF05746"/>
    </source>
</evidence>
<dbReference type="SUPFAM" id="SSF109604">
    <property type="entry name" value="HD-domain/PDEase-like"/>
    <property type="match status" value="1"/>
</dbReference>
<accession>A0A1M6ANP1</accession>
<dbReference type="NCBIfam" id="TIGR00211">
    <property type="entry name" value="glyS"/>
    <property type="match status" value="1"/>
</dbReference>
<gene>
    <name evidence="10" type="primary">glyS</name>
    <name evidence="12" type="ORF">SAMN02745170_00226</name>
</gene>
<reference evidence="12 13" key="1">
    <citation type="submission" date="2016-11" db="EMBL/GenBank/DDBJ databases">
        <authorList>
            <person name="Varghese N."/>
            <person name="Submissions S."/>
        </authorList>
    </citation>
    <scope>NUCLEOTIDE SEQUENCE [LARGE SCALE GENOMIC DNA]</scope>
    <source>
        <strain evidence="12 13">DSM 15287</strain>
    </source>
</reference>
<dbReference type="Proteomes" id="UP000322917">
    <property type="component" value="Unassembled WGS sequence"/>
</dbReference>
<evidence type="ECO:0000256" key="8">
    <source>
        <dbReference type="ARBA" id="ARBA00023146"/>
    </source>
</evidence>
<evidence type="ECO:0000256" key="2">
    <source>
        <dbReference type="ARBA" id="ARBA00008226"/>
    </source>
</evidence>
<evidence type="ECO:0000256" key="4">
    <source>
        <dbReference type="ARBA" id="ARBA00022598"/>
    </source>
</evidence>
<dbReference type="GO" id="GO:0006426">
    <property type="term" value="P:glycyl-tRNA aminoacylation"/>
    <property type="evidence" value="ECO:0007669"/>
    <property type="project" value="UniProtKB-UniRule"/>
</dbReference>
<evidence type="ECO:0000256" key="3">
    <source>
        <dbReference type="ARBA" id="ARBA00022490"/>
    </source>
</evidence>
<evidence type="ECO:0000256" key="10">
    <source>
        <dbReference type="HAMAP-Rule" id="MF_00255"/>
    </source>
</evidence>
<evidence type="ECO:0000256" key="1">
    <source>
        <dbReference type="ARBA" id="ARBA00004496"/>
    </source>
</evidence>
<dbReference type="InterPro" id="IPR008909">
    <property type="entry name" value="DALR_anticod-bd"/>
</dbReference>
<dbReference type="GO" id="GO:0005524">
    <property type="term" value="F:ATP binding"/>
    <property type="evidence" value="ECO:0007669"/>
    <property type="project" value="UniProtKB-UniRule"/>
</dbReference>
<dbReference type="EMBL" id="FQZD01000004">
    <property type="protein sequence ID" value="SHI38017.1"/>
    <property type="molecule type" value="Genomic_DNA"/>
</dbReference>
<comment type="similarity">
    <text evidence="2 10">Belongs to the class-II aminoacyl-tRNA synthetase family.</text>
</comment>
<feature type="domain" description="DALR anticodon binding" evidence="11">
    <location>
        <begin position="580"/>
        <end position="675"/>
    </location>
</feature>
<dbReference type="OrthoDB" id="9775440at2"/>
<evidence type="ECO:0000313" key="12">
    <source>
        <dbReference type="EMBL" id="SHI38017.1"/>
    </source>
</evidence>
<keyword evidence="5 10" id="KW-0547">Nucleotide-binding</keyword>
<dbReference type="PANTHER" id="PTHR30075:SF2">
    <property type="entry name" value="GLYCINE--TRNA LIGASE, CHLOROPLASTIC_MITOCHONDRIAL 2"/>
    <property type="match status" value="1"/>
</dbReference>
<name>A0A1M6ANP1_9FIRM</name>
<keyword evidence="6 10" id="KW-0067">ATP-binding</keyword>
<dbReference type="HAMAP" id="MF_00255">
    <property type="entry name" value="Gly_tRNA_synth_beta"/>
    <property type="match status" value="1"/>
</dbReference>
<dbReference type="GO" id="GO:0004820">
    <property type="term" value="F:glycine-tRNA ligase activity"/>
    <property type="evidence" value="ECO:0007669"/>
    <property type="project" value="UniProtKB-UniRule"/>
</dbReference>
<dbReference type="Pfam" id="PF05746">
    <property type="entry name" value="DALR_1"/>
    <property type="match status" value="1"/>
</dbReference>
<dbReference type="RefSeq" id="WP_149733152.1">
    <property type="nucleotide sequence ID" value="NZ_FQZD01000004.1"/>
</dbReference>
<comment type="subcellular location">
    <subcellularLocation>
        <location evidence="1 10">Cytoplasm</location>
    </subcellularLocation>
</comment>
<keyword evidence="3 10" id="KW-0963">Cytoplasm</keyword>
<dbReference type="EC" id="6.1.1.14" evidence="10"/>
<dbReference type="PANTHER" id="PTHR30075">
    <property type="entry name" value="GLYCYL-TRNA SYNTHETASE"/>
    <property type="match status" value="1"/>
</dbReference>
<organism evidence="12 13">
    <name type="scientific">Propionispora hippei DSM 15287</name>
    <dbReference type="NCBI Taxonomy" id="1123003"/>
    <lineage>
        <taxon>Bacteria</taxon>
        <taxon>Bacillati</taxon>
        <taxon>Bacillota</taxon>
        <taxon>Negativicutes</taxon>
        <taxon>Selenomonadales</taxon>
        <taxon>Sporomusaceae</taxon>
        <taxon>Propionispora</taxon>
    </lineage>
</organism>
<dbReference type="InterPro" id="IPR015944">
    <property type="entry name" value="Gly-tRNA-synth_bsu"/>
</dbReference>
<evidence type="ECO:0000313" key="13">
    <source>
        <dbReference type="Proteomes" id="UP000322917"/>
    </source>
</evidence>
<dbReference type="GO" id="GO:0006420">
    <property type="term" value="P:arginyl-tRNA aminoacylation"/>
    <property type="evidence" value="ECO:0007669"/>
    <property type="project" value="InterPro"/>
</dbReference>
<dbReference type="GO" id="GO:0005829">
    <property type="term" value="C:cytosol"/>
    <property type="evidence" value="ECO:0007669"/>
    <property type="project" value="TreeGrafter"/>
</dbReference>
<keyword evidence="7 10" id="KW-0648">Protein biosynthesis</keyword>
<dbReference type="InterPro" id="IPR006194">
    <property type="entry name" value="Gly-tRNA-synth_heterodimer"/>
</dbReference>
<dbReference type="PROSITE" id="PS50861">
    <property type="entry name" value="AA_TRNA_LIGASE_II_GLYAB"/>
    <property type="match status" value="1"/>
</dbReference>